<proteinExistence type="predicted"/>
<dbReference type="RefSeq" id="WP_253762893.1">
    <property type="nucleotide sequence ID" value="NZ_JAMZDZ010000001.1"/>
</dbReference>
<evidence type="ECO:0000313" key="1">
    <source>
        <dbReference type="EMBL" id="MFC4135057.1"/>
    </source>
</evidence>
<name>A0ABV8LXF3_9ACTN</name>
<dbReference type="Proteomes" id="UP001595816">
    <property type="component" value="Unassembled WGS sequence"/>
</dbReference>
<reference evidence="2" key="1">
    <citation type="journal article" date="2019" name="Int. J. Syst. Evol. Microbiol.">
        <title>The Global Catalogue of Microorganisms (GCM) 10K type strain sequencing project: providing services to taxonomists for standard genome sequencing and annotation.</title>
        <authorList>
            <consortium name="The Broad Institute Genomics Platform"/>
            <consortium name="The Broad Institute Genome Sequencing Center for Infectious Disease"/>
            <person name="Wu L."/>
            <person name="Ma J."/>
        </authorList>
    </citation>
    <scope>NUCLEOTIDE SEQUENCE [LARGE SCALE GENOMIC DNA]</scope>
    <source>
        <strain evidence="2">CGMCC 4.7289</strain>
    </source>
</reference>
<sequence>MEVVLDEDPDAPRRSGGRTQAEVFAGIWTDNGDMWLQHDDFAVVKA</sequence>
<dbReference type="EMBL" id="JBHSAY010000020">
    <property type="protein sequence ID" value="MFC4135057.1"/>
    <property type="molecule type" value="Genomic_DNA"/>
</dbReference>
<organism evidence="1 2">
    <name type="scientific">Hamadaea flava</name>
    <dbReference type="NCBI Taxonomy" id="1742688"/>
    <lineage>
        <taxon>Bacteria</taxon>
        <taxon>Bacillati</taxon>
        <taxon>Actinomycetota</taxon>
        <taxon>Actinomycetes</taxon>
        <taxon>Micromonosporales</taxon>
        <taxon>Micromonosporaceae</taxon>
        <taxon>Hamadaea</taxon>
    </lineage>
</organism>
<keyword evidence="2" id="KW-1185">Reference proteome</keyword>
<accession>A0ABV8LXF3</accession>
<comment type="caution">
    <text evidence="1">The sequence shown here is derived from an EMBL/GenBank/DDBJ whole genome shotgun (WGS) entry which is preliminary data.</text>
</comment>
<evidence type="ECO:0000313" key="2">
    <source>
        <dbReference type="Proteomes" id="UP001595816"/>
    </source>
</evidence>
<protein>
    <submittedName>
        <fullName evidence="1">Uncharacterized protein</fullName>
    </submittedName>
</protein>
<gene>
    <name evidence="1" type="ORF">ACFOZ4_30980</name>
</gene>